<protein>
    <submittedName>
        <fullName evidence="1">Uncharacterized protein</fullName>
    </submittedName>
</protein>
<keyword evidence="2" id="KW-1185">Reference proteome</keyword>
<organism evidence="1 2">
    <name type="scientific">Psychrobacter aestuarii</name>
    <dbReference type="NCBI Taxonomy" id="556327"/>
    <lineage>
        <taxon>Bacteria</taxon>
        <taxon>Pseudomonadati</taxon>
        <taxon>Pseudomonadota</taxon>
        <taxon>Gammaproteobacteria</taxon>
        <taxon>Moraxellales</taxon>
        <taxon>Moraxellaceae</taxon>
        <taxon>Psychrobacter</taxon>
    </lineage>
</organism>
<accession>A0ABN0VQ18</accession>
<evidence type="ECO:0000313" key="2">
    <source>
        <dbReference type="Proteomes" id="UP001501787"/>
    </source>
</evidence>
<sequence length="55" mass="6325">MVMRVRDYSNKKRASITMRITVSSIDGIRKPVVLVFRRTQRPEFGAIDGFVQNLA</sequence>
<dbReference type="Proteomes" id="UP001501787">
    <property type="component" value="Unassembled WGS sequence"/>
</dbReference>
<evidence type="ECO:0000313" key="1">
    <source>
        <dbReference type="EMBL" id="GAA0314400.1"/>
    </source>
</evidence>
<proteinExistence type="predicted"/>
<comment type="caution">
    <text evidence="1">The sequence shown here is derived from an EMBL/GenBank/DDBJ whole genome shotgun (WGS) entry which is preliminary data.</text>
</comment>
<dbReference type="EMBL" id="BAAAFR010000001">
    <property type="protein sequence ID" value="GAA0314400.1"/>
    <property type="molecule type" value="Genomic_DNA"/>
</dbReference>
<gene>
    <name evidence="1" type="ORF">GCM10009129_09600</name>
</gene>
<reference evidence="1 2" key="1">
    <citation type="journal article" date="2019" name="Int. J. Syst. Evol. Microbiol.">
        <title>The Global Catalogue of Microorganisms (GCM) 10K type strain sequencing project: providing services to taxonomists for standard genome sequencing and annotation.</title>
        <authorList>
            <consortium name="The Broad Institute Genomics Platform"/>
            <consortium name="The Broad Institute Genome Sequencing Center for Infectious Disease"/>
            <person name="Wu L."/>
            <person name="Ma J."/>
        </authorList>
    </citation>
    <scope>NUCLEOTIDE SEQUENCE [LARGE SCALE GENOMIC DNA]</scope>
    <source>
        <strain evidence="1 2">JCM 16343</strain>
    </source>
</reference>
<name>A0ABN0VQ18_9GAMM</name>